<dbReference type="InterPro" id="IPR036779">
    <property type="entry name" value="LysM_dom_sf"/>
</dbReference>
<feature type="region of interest" description="Disordered" evidence="1">
    <location>
        <begin position="99"/>
        <end position="195"/>
    </location>
</feature>
<evidence type="ECO:0000313" key="3">
    <source>
        <dbReference type="Proteomes" id="UP000593915"/>
    </source>
</evidence>
<feature type="compositionally biased region" description="Polar residues" evidence="1">
    <location>
        <begin position="162"/>
        <end position="195"/>
    </location>
</feature>
<organism evidence="2 3">
    <name type="scientific">Treponema pedis</name>
    <dbReference type="NCBI Taxonomy" id="409322"/>
    <lineage>
        <taxon>Bacteria</taxon>
        <taxon>Pseudomonadati</taxon>
        <taxon>Spirochaetota</taxon>
        <taxon>Spirochaetia</taxon>
        <taxon>Spirochaetales</taxon>
        <taxon>Treponemataceae</taxon>
        <taxon>Treponema</taxon>
    </lineage>
</organism>
<dbReference type="Gene3D" id="3.10.350.10">
    <property type="entry name" value="LysM domain"/>
    <property type="match status" value="1"/>
</dbReference>
<sequence>MNEAYRDLTFEELLMVNGGRARHSRKSVSAGGQDSQTQNSDNDKNDSHTVVGEDTLTKIVKGKNPDLKGEALAKEVDRVAAQNNLKDKNLIKVGEKLDLGKGNSREDKTKENSTNAPNRNRGKTETEENSSKIVKESNREDKTEESFPRTSSEGKEKRSEAGSLTTTNKSNSNDINKTKQTAASANNKPEPTKNNLLGALTNGVNYIGSEWNKFKNNVGKVRDKIQSDLDTLKNNIGNAWNNAANTVKNGLRQLADKVGNDLNQVKNSWHNLWNKEEYKNKLNPETSVKPKAEPAYFKQGQFDDVMVDGKPLFTKEFADHACNVTSLLNEFSEEYTKQTGEKLDFTEAAIFTKTLVTTESTPGNIIQDSDELNWHARVIDDVRYLNALSEHFNIGTADGKKWHHDYQKDRLSGYQPNAGEHLIYYNGYHFSNNTNSGSQIFEVWHGEIIDFTNENHKFFYGSRTTPADVTQTRRYVFK</sequence>
<dbReference type="Proteomes" id="UP000593915">
    <property type="component" value="Chromosome"/>
</dbReference>
<evidence type="ECO:0000256" key="1">
    <source>
        <dbReference type="SAM" id="MobiDB-lite"/>
    </source>
</evidence>
<dbReference type="AlphaFoldDB" id="A0A7S6WMD8"/>
<protein>
    <recommendedName>
        <fullName evidence="4">LysM domain-containing protein</fullName>
    </recommendedName>
</protein>
<feature type="compositionally biased region" description="Polar residues" evidence="1">
    <location>
        <begin position="30"/>
        <end position="40"/>
    </location>
</feature>
<feature type="compositionally biased region" description="Basic and acidic residues" evidence="1">
    <location>
        <begin position="122"/>
        <end position="160"/>
    </location>
</feature>
<dbReference type="Gene3D" id="1.20.120.20">
    <property type="entry name" value="Apolipoprotein"/>
    <property type="match status" value="1"/>
</dbReference>
<accession>A0A7S6WMD8</accession>
<dbReference type="RefSeq" id="WP_194075430.1">
    <property type="nucleotide sequence ID" value="NZ_CP061839.1"/>
</dbReference>
<gene>
    <name evidence="2" type="ORF">IFE08_07865</name>
</gene>
<reference evidence="2 3" key="1">
    <citation type="submission" date="2020-09" db="EMBL/GenBank/DDBJ databases">
        <title>Characterization of Treponema spp. from bovine digital dermatitis in Korea.</title>
        <authorList>
            <person name="Espiritu H.M."/>
            <person name="Cho Y.I."/>
            <person name="Mamuad L."/>
        </authorList>
    </citation>
    <scope>NUCLEOTIDE SEQUENCE [LARGE SCALE GENOMIC DNA]</scope>
    <source>
        <strain evidence="2 3">KS1</strain>
    </source>
</reference>
<name>A0A7S6WMD8_9SPIR</name>
<dbReference type="EMBL" id="CP061839">
    <property type="protein sequence ID" value="QOW59790.1"/>
    <property type="molecule type" value="Genomic_DNA"/>
</dbReference>
<evidence type="ECO:0000313" key="2">
    <source>
        <dbReference type="EMBL" id="QOW59790.1"/>
    </source>
</evidence>
<feature type="region of interest" description="Disordered" evidence="1">
    <location>
        <begin position="19"/>
        <end position="57"/>
    </location>
</feature>
<proteinExistence type="predicted"/>
<feature type="compositionally biased region" description="Basic and acidic residues" evidence="1">
    <location>
        <begin position="99"/>
        <end position="111"/>
    </location>
</feature>
<evidence type="ECO:0008006" key="4">
    <source>
        <dbReference type="Google" id="ProtNLM"/>
    </source>
</evidence>